<feature type="chain" id="PRO_5045918835" evidence="4">
    <location>
        <begin position="33"/>
        <end position="261"/>
    </location>
</feature>
<dbReference type="Proteomes" id="UP001234343">
    <property type="component" value="Unassembled WGS sequence"/>
</dbReference>
<keyword evidence="2" id="KW-0479">Metal-binding</keyword>
<comment type="caution">
    <text evidence="5">The sequence shown here is derived from an EMBL/GenBank/DDBJ whole genome shotgun (WGS) entry which is preliminary data.</text>
</comment>
<sequence>MKVIVARRMRMLVVLLSAILVLLHTAPAAANARDKLRVAVASNFAPMARKLANQFEQQNDIELSIVASSSGTAFAQIVQGAPYDLFLSADAFRPEQLEQLGHIIQGSRATYARGLLALWAPNQQLPSVNVDALAEWLISQPRLAIANPYTAPYGTAATRVLATLGIEHQVKPTTVTGNNVFQAFQFVHTGNAAVGFVGYHLVQDEADVLILPTALYSPIEQQLVVLKRSKHVTEAMAFRTYLLSPNVQQQITHAGFAQGDS</sequence>
<feature type="signal peptide" evidence="4">
    <location>
        <begin position="1"/>
        <end position="32"/>
    </location>
</feature>
<reference evidence="5 6" key="1">
    <citation type="submission" date="2023-06" db="EMBL/GenBank/DDBJ databases">
        <title>Alteromonas sp. ASW11-36 isolated from intertidal sand.</title>
        <authorList>
            <person name="Li Y."/>
        </authorList>
    </citation>
    <scope>NUCLEOTIDE SEQUENCE [LARGE SCALE GENOMIC DNA]</scope>
    <source>
        <strain evidence="5 6">ASW11-36</strain>
    </source>
</reference>
<evidence type="ECO:0000256" key="1">
    <source>
        <dbReference type="ARBA" id="ARBA00009175"/>
    </source>
</evidence>
<evidence type="ECO:0000256" key="4">
    <source>
        <dbReference type="SAM" id="SignalP"/>
    </source>
</evidence>
<protein>
    <submittedName>
        <fullName evidence="5">Molybdate ABC transporter substrate-binding protein</fullName>
    </submittedName>
</protein>
<gene>
    <name evidence="5" type="primary">modA</name>
    <name evidence="5" type="ORF">QTP81_07775</name>
</gene>
<dbReference type="RefSeq" id="WP_289364788.1">
    <property type="nucleotide sequence ID" value="NZ_JAUCBP010000007.1"/>
</dbReference>
<keyword evidence="3 4" id="KW-0732">Signal</keyword>
<dbReference type="PANTHER" id="PTHR30632:SF14">
    <property type="entry name" value="TUNGSTATE_MOLYBDATE_CHROMATE-BINDING PROTEIN MODA"/>
    <property type="match status" value="1"/>
</dbReference>
<proteinExistence type="inferred from homology"/>
<accession>A0ABT7SY84</accession>
<comment type="similarity">
    <text evidence="1">Belongs to the bacterial solute-binding protein ModA family.</text>
</comment>
<organism evidence="5 6">
    <name type="scientific">Alteromonas arenosi</name>
    <dbReference type="NCBI Taxonomy" id="3055817"/>
    <lineage>
        <taxon>Bacteria</taxon>
        <taxon>Pseudomonadati</taxon>
        <taxon>Pseudomonadota</taxon>
        <taxon>Gammaproteobacteria</taxon>
        <taxon>Alteromonadales</taxon>
        <taxon>Alteromonadaceae</taxon>
        <taxon>Alteromonas/Salinimonas group</taxon>
        <taxon>Alteromonas</taxon>
    </lineage>
</organism>
<dbReference type="InterPro" id="IPR050682">
    <property type="entry name" value="ModA/WtpA"/>
</dbReference>
<dbReference type="Gene3D" id="3.40.190.10">
    <property type="entry name" value="Periplasmic binding protein-like II"/>
    <property type="match status" value="2"/>
</dbReference>
<evidence type="ECO:0000313" key="5">
    <source>
        <dbReference type="EMBL" id="MDM7860492.1"/>
    </source>
</evidence>
<evidence type="ECO:0000256" key="3">
    <source>
        <dbReference type="ARBA" id="ARBA00022729"/>
    </source>
</evidence>
<dbReference type="PANTHER" id="PTHR30632">
    <property type="entry name" value="MOLYBDATE-BINDING PERIPLASMIC PROTEIN"/>
    <property type="match status" value="1"/>
</dbReference>
<evidence type="ECO:0000313" key="6">
    <source>
        <dbReference type="Proteomes" id="UP001234343"/>
    </source>
</evidence>
<dbReference type="PIRSF" id="PIRSF004846">
    <property type="entry name" value="ModA"/>
    <property type="match status" value="1"/>
</dbReference>
<dbReference type="EMBL" id="JAUCBP010000007">
    <property type="protein sequence ID" value="MDM7860492.1"/>
    <property type="molecule type" value="Genomic_DNA"/>
</dbReference>
<evidence type="ECO:0000256" key="2">
    <source>
        <dbReference type="ARBA" id="ARBA00022723"/>
    </source>
</evidence>
<dbReference type="Pfam" id="PF13531">
    <property type="entry name" value="SBP_bac_11"/>
    <property type="match status" value="1"/>
</dbReference>
<keyword evidence="6" id="KW-1185">Reference proteome</keyword>
<name>A0ABT7SY84_9ALTE</name>
<dbReference type="SUPFAM" id="SSF53850">
    <property type="entry name" value="Periplasmic binding protein-like II"/>
    <property type="match status" value="1"/>
</dbReference>
<dbReference type="InterPro" id="IPR005950">
    <property type="entry name" value="ModA"/>
</dbReference>
<dbReference type="NCBIfam" id="TIGR01256">
    <property type="entry name" value="modA"/>
    <property type="match status" value="1"/>
</dbReference>